<proteinExistence type="predicted"/>
<dbReference type="RefSeq" id="WP_344308606.1">
    <property type="nucleotide sequence ID" value="NZ_BAAANY010000006.1"/>
</dbReference>
<evidence type="ECO:0000313" key="2">
    <source>
        <dbReference type="Proteomes" id="UP001500618"/>
    </source>
</evidence>
<dbReference type="NCBIfam" id="NF033852">
    <property type="entry name" value="fulvocin_rel"/>
    <property type="match status" value="1"/>
</dbReference>
<keyword evidence="2" id="KW-1185">Reference proteome</keyword>
<dbReference type="Proteomes" id="UP001500618">
    <property type="component" value="Unassembled WGS sequence"/>
</dbReference>
<reference evidence="1 2" key="1">
    <citation type="journal article" date="2019" name="Int. J. Syst. Evol. Microbiol.">
        <title>The Global Catalogue of Microorganisms (GCM) 10K type strain sequencing project: providing services to taxonomists for standard genome sequencing and annotation.</title>
        <authorList>
            <consortium name="The Broad Institute Genomics Platform"/>
            <consortium name="The Broad Institute Genome Sequencing Center for Infectious Disease"/>
            <person name="Wu L."/>
            <person name="Ma J."/>
        </authorList>
    </citation>
    <scope>NUCLEOTIDE SEQUENCE [LARGE SCALE GENOMIC DNA]</scope>
    <source>
        <strain evidence="1 2">JCM 14718</strain>
    </source>
</reference>
<organism evidence="1 2">
    <name type="scientific">Fodinicola feengrottensis</name>
    <dbReference type="NCBI Taxonomy" id="435914"/>
    <lineage>
        <taxon>Bacteria</taxon>
        <taxon>Bacillati</taxon>
        <taxon>Actinomycetota</taxon>
        <taxon>Actinomycetes</taxon>
        <taxon>Mycobacteriales</taxon>
        <taxon>Fodinicola</taxon>
    </lineage>
</organism>
<dbReference type="EMBL" id="BAAANY010000006">
    <property type="protein sequence ID" value="GAA1667784.1"/>
    <property type="molecule type" value="Genomic_DNA"/>
</dbReference>
<comment type="caution">
    <text evidence="1">The sequence shown here is derived from an EMBL/GenBank/DDBJ whole genome shotgun (WGS) entry which is preliminary data.</text>
</comment>
<name>A0ABN2GAJ0_9ACTN</name>
<gene>
    <name evidence="1" type="ORF">GCM10009765_16460</name>
</gene>
<evidence type="ECO:0008006" key="3">
    <source>
        <dbReference type="Google" id="ProtNLM"/>
    </source>
</evidence>
<evidence type="ECO:0000313" key="1">
    <source>
        <dbReference type="EMBL" id="GAA1667784.1"/>
    </source>
</evidence>
<accession>A0ABN2GAJ0</accession>
<protein>
    <recommendedName>
        <fullName evidence="3">Twin-arginine translocation signal domain-containing protein</fullName>
    </recommendedName>
</protein>
<sequence length="327" mass="35380">MSEVIAHTCGGRIELLPLASPEVALWREQALGPDAKWAPTFFRITDGRARAWTGPAIAVPLTRQLGPRSSFRVLTTLGRLRRAECVPKEPAAASGMTRANFLRLGAGVAVAAGVILLGRTPAFASPAQEEARKWVKANAGRLPRTYDEIVAQPMARRKAIIQASTPRAHSDLWLEQVRRFRAGHPELAPNENSALDIASEVLHDETVFGGNLASHPGVLRRLDHAQDVLVQAFSPTREKTDLRPDIRELFSWIGPNPAVSTAKVAKPADGVPGCECNSDSTWGGCPDSCYRYNDPGSCPCGAYSPGCGFASAYECDGLCNWDSDWCH</sequence>